<dbReference type="InterPro" id="IPR005198">
    <property type="entry name" value="Glyco_hydro_76"/>
</dbReference>
<reference evidence="11 12" key="1">
    <citation type="journal article" date="2023" name="Res Sq">
        <title>Genomic and morphological characterization of Knufia obscura isolated from the Mars 2020 spacecraft assembly facility.</title>
        <authorList>
            <person name="Chander A.M."/>
            <person name="Teixeira M.M."/>
            <person name="Singh N.K."/>
            <person name="Williams M.P."/>
            <person name="Parker C.W."/>
            <person name="Leo P."/>
            <person name="Stajich J.E."/>
            <person name="Torok T."/>
            <person name="Tighe S."/>
            <person name="Mason C.E."/>
            <person name="Venkateswaran K."/>
        </authorList>
    </citation>
    <scope>NUCLEOTIDE SEQUENCE [LARGE SCALE GENOMIC DNA]</scope>
    <source>
        <strain evidence="11 12">CCFEE 5817</strain>
    </source>
</reference>
<keyword evidence="7 8" id="KW-0326">Glycosidase</keyword>
<feature type="signal peptide" evidence="10">
    <location>
        <begin position="1"/>
        <end position="20"/>
    </location>
</feature>
<keyword evidence="6" id="KW-0325">Glycoprotein</keyword>
<dbReference type="Proteomes" id="UP001334248">
    <property type="component" value="Unassembled WGS sequence"/>
</dbReference>
<evidence type="ECO:0000313" key="12">
    <source>
        <dbReference type="Proteomes" id="UP001334248"/>
    </source>
</evidence>
<keyword evidence="5 8" id="KW-0378">Hydrolase</keyword>
<proteinExistence type="inferred from homology"/>
<keyword evidence="12" id="KW-1185">Reference proteome</keyword>
<evidence type="ECO:0000256" key="4">
    <source>
        <dbReference type="ARBA" id="ARBA00022729"/>
    </source>
</evidence>
<evidence type="ECO:0000256" key="3">
    <source>
        <dbReference type="ARBA" id="ARBA00012350"/>
    </source>
</evidence>
<dbReference type="Gene3D" id="1.50.10.20">
    <property type="match status" value="1"/>
</dbReference>
<feature type="chain" id="PRO_5046970842" description="Mannan endo-1,6-alpha-mannosidase" evidence="10">
    <location>
        <begin position="21"/>
        <end position="458"/>
    </location>
</feature>
<sequence>MLSLFGICVSFVAFIPSVSSIALDVDSRQSILNATALLAHGVQELYNGNQSGGTIGKWPYPPYYWWESGGAWGGMMGYWHATKDESYDNVMMEALVAQLGSNYDYDTPEEAFNTGNDDQAFWVFDAMSAAEYGFPAPPAPAPDWHIIAQNAWEDYVYRWNTTMCGGGLKWQFHPENAGFFYKNSISNGAFFQISARLARFTGNQTYVDWAEKIWDWVEGIGLMSSTYDIYDGTDEKINCSAVDHHQWTYNVGVFLYGAATLANYTNNTQIWVDRTTGLLAATDSFFTPYENATNILFEAACELQSACNVDQWSMKAYLARWMATSAVVAPYIKDRVGTLLRASAQGAASACTSGQYGNSCGSRWYINGFDNITGLGQQLSALEVVTSLLVLNDSVAPRTLPNVTIPIPPLSALPTTVAATSDSTSTANPLHDPPPNGASKRATTKYGGLLVGLAHALV</sequence>
<gene>
    <name evidence="11" type="ORF">PMZ80_005293</name>
</gene>
<dbReference type="PANTHER" id="PTHR12145:SF36">
    <property type="entry name" value="MANNAN ENDO-1,6-ALPHA-MANNOSIDASE DCW1"/>
    <property type="match status" value="1"/>
</dbReference>
<evidence type="ECO:0000256" key="2">
    <source>
        <dbReference type="ARBA" id="ARBA00009699"/>
    </source>
</evidence>
<keyword evidence="4 10" id="KW-0732">Signal</keyword>
<dbReference type="RefSeq" id="XP_064730817.1">
    <property type="nucleotide sequence ID" value="XM_064873713.1"/>
</dbReference>
<dbReference type="InterPro" id="IPR014480">
    <property type="entry name" value="Mannan-1_6-alpha_mannosidase"/>
</dbReference>
<accession>A0ABR0RQR8</accession>
<organism evidence="11 12">
    <name type="scientific">Knufia obscura</name>
    <dbReference type="NCBI Taxonomy" id="1635080"/>
    <lineage>
        <taxon>Eukaryota</taxon>
        <taxon>Fungi</taxon>
        <taxon>Dikarya</taxon>
        <taxon>Ascomycota</taxon>
        <taxon>Pezizomycotina</taxon>
        <taxon>Eurotiomycetes</taxon>
        <taxon>Chaetothyriomycetidae</taxon>
        <taxon>Chaetothyriales</taxon>
        <taxon>Trichomeriaceae</taxon>
        <taxon>Knufia</taxon>
    </lineage>
</organism>
<dbReference type="EC" id="3.2.1.101" evidence="3 8"/>
<dbReference type="SUPFAM" id="SSF48208">
    <property type="entry name" value="Six-hairpin glycosidases"/>
    <property type="match status" value="1"/>
</dbReference>
<dbReference type="PIRSF" id="PIRSF016302">
    <property type="entry name" value="Man_a_manosd"/>
    <property type="match status" value="1"/>
</dbReference>
<evidence type="ECO:0000256" key="10">
    <source>
        <dbReference type="SAM" id="SignalP"/>
    </source>
</evidence>
<comment type="similarity">
    <text evidence="2 8">Belongs to the glycosyl hydrolase 76 family.</text>
</comment>
<dbReference type="InterPro" id="IPR008928">
    <property type="entry name" value="6-hairpin_glycosidase_sf"/>
</dbReference>
<comment type="catalytic activity">
    <reaction evidence="1 8">
        <text>Random hydrolysis of (1-&gt;6)-alpha-D-mannosidic linkages in unbranched (1-&gt;6)-mannans.</text>
        <dbReference type="EC" id="3.2.1.101"/>
    </reaction>
</comment>
<name>A0ABR0RQR8_9EURO</name>
<evidence type="ECO:0000256" key="1">
    <source>
        <dbReference type="ARBA" id="ARBA00001452"/>
    </source>
</evidence>
<feature type="region of interest" description="Disordered" evidence="9">
    <location>
        <begin position="421"/>
        <end position="442"/>
    </location>
</feature>
<evidence type="ECO:0000256" key="9">
    <source>
        <dbReference type="SAM" id="MobiDB-lite"/>
    </source>
</evidence>
<evidence type="ECO:0000256" key="7">
    <source>
        <dbReference type="ARBA" id="ARBA00023295"/>
    </source>
</evidence>
<evidence type="ECO:0000256" key="8">
    <source>
        <dbReference type="PIRNR" id="PIRNR016302"/>
    </source>
</evidence>
<protein>
    <recommendedName>
        <fullName evidence="3 8">Mannan endo-1,6-alpha-mannosidase</fullName>
        <ecNumber evidence="3 8">3.2.1.101</ecNumber>
    </recommendedName>
</protein>
<dbReference type="EMBL" id="JAVHJV010000005">
    <property type="protein sequence ID" value="KAK5942727.1"/>
    <property type="molecule type" value="Genomic_DNA"/>
</dbReference>
<dbReference type="Pfam" id="PF03663">
    <property type="entry name" value="Glyco_hydro_76"/>
    <property type="match status" value="1"/>
</dbReference>
<evidence type="ECO:0000256" key="6">
    <source>
        <dbReference type="ARBA" id="ARBA00023180"/>
    </source>
</evidence>
<evidence type="ECO:0000313" key="11">
    <source>
        <dbReference type="EMBL" id="KAK5942727.1"/>
    </source>
</evidence>
<dbReference type="PANTHER" id="PTHR12145">
    <property type="entry name" value="MANNAN ENDO-1,6-ALPHA-MANNOSIDASE DCW1"/>
    <property type="match status" value="1"/>
</dbReference>
<dbReference type="GeneID" id="89998742"/>
<comment type="caution">
    <text evidence="11">The sequence shown here is derived from an EMBL/GenBank/DDBJ whole genome shotgun (WGS) entry which is preliminary data.</text>
</comment>
<evidence type="ECO:0000256" key="5">
    <source>
        <dbReference type="ARBA" id="ARBA00022801"/>
    </source>
</evidence>